<keyword evidence="3" id="KW-0804">Transcription</keyword>
<name>A0ABT7M460_9PSEU</name>
<dbReference type="PANTHER" id="PTHR46796">
    <property type="entry name" value="HTH-TYPE TRANSCRIPTIONAL ACTIVATOR RHAS-RELATED"/>
    <property type="match status" value="1"/>
</dbReference>
<evidence type="ECO:0000259" key="5">
    <source>
        <dbReference type="PROSITE" id="PS01124"/>
    </source>
</evidence>
<evidence type="ECO:0000256" key="1">
    <source>
        <dbReference type="ARBA" id="ARBA00023015"/>
    </source>
</evidence>
<feature type="region of interest" description="Disordered" evidence="4">
    <location>
        <begin position="308"/>
        <end position="342"/>
    </location>
</feature>
<dbReference type="Pfam" id="PF12833">
    <property type="entry name" value="HTH_18"/>
    <property type="match status" value="1"/>
</dbReference>
<evidence type="ECO:0000256" key="3">
    <source>
        <dbReference type="ARBA" id="ARBA00023163"/>
    </source>
</evidence>
<dbReference type="InterPro" id="IPR009057">
    <property type="entry name" value="Homeodomain-like_sf"/>
</dbReference>
<dbReference type="PROSITE" id="PS00041">
    <property type="entry name" value="HTH_ARAC_FAMILY_1"/>
    <property type="match status" value="1"/>
</dbReference>
<proteinExistence type="predicted"/>
<dbReference type="PROSITE" id="PS01124">
    <property type="entry name" value="HTH_ARAC_FAMILY_2"/>
    <property type="match status" value="1"/>
</dbReference>
<feature type="domain" description="HTH araC/xylS-type" evidence="5">
    <location>
        <begin position="216"/>
        <end position="319"/>
    </location>
</feature>
<keyword evidence="1" id="KW-0805">Transcription regulation</keyword>
<evidence type="ECO:0000313" key="7">
    <source>
        <dbReference type="Proteomes" id="UP001231924"/>
    </source>
</evidence>
<dbReference type="PANTHER" id="PTHR46796:SF6">
    <property type="entry name" value="ARAC SUBFAMILY"/>
    <property type="match status" value="1"/>
</dbReference>
<accession>A0ABT7M460</accession>
<dbReference type="InterPro" id="IPR018060">
    <property type="entry name" value="HTH_AraC"/>
</dbReference>
<sequence>MDFRRVQGFDPEGMGSSTWSTGAVEQGEAFDYWRDLICDAFVQLSARPRGEGPFRGAIEHSALDEVELSLVDAAGQRVDRTRTLIARSHEDYLLASIQLDGRGTVHQAGRVAPLTAGSMAFYDSTRPYTLEFDDAFRQLVVQVPRSAIPGARVDGATAVPLDGSGAVRLVTDFFRGMVREHHAGRPTPGLAPHAVGLLEFALGLAAASASTPGAEAATRQLVRRAVARAAGTPGVTADDVAAACHLSRRTLFRVLAAEGSTLSELLRRERVARARTLLRSDPDLPVAAVAARCGFAGPAQFHRAFRAATGSSPGAYRTQDGTPGDPGRHASSPGGRPDGAPC</sequence>
<reference evidence="6 7" key="1">
    <citation type="submission" date="2023-06" db="EMBL/GenBank/DDBJ databases">
        <title>Actinomycetospora Odt1-22.</title>
        <authorList>
            <person name="Supong K."/>
        </authorList>
    </citation>
    <scope>NUCLEOTIDE SEQUENCE [LARGE SCALE GENOMIC DNA]</scope>
    <source>
        <strain evidence="6 7">Odt1-22</strain>
    </source>
</reference>
<keyword evidence="2" id="KW-0238">DNA-binding</keyword>
<comment type="caution">
    <text evidence="6">The sequence shown here is derived from an EMBL/GenBank/DDBJ whole genome shotgun (WGS) entry which is preliminary data.</text>
</comment>
<keyword evidence="7" id="KW-1185">Reference proteome</keyword>
<evidence type="ECO:0000313" key="6">
    <source>
        <dbReference type="EMBL" id="MDL5155009.1"/>
    </source>
</evidence>
<dbReference type="SUPFAM" id="SSF46689">
    <property type="entry name" value="Homeodomain-like"/>
    <property type="match status" value="1"/>
</dbReference>
<organism evidence="6 7">
    <name type="scientific">Actinomycetospora termitidis</name>
    <dbReference type="NCBI Taxonomy" id="3053470"/>
    <lineage>
        <taxon>Bacteria</taxon>
        <taxon>Bacillati</taxon>
        <taxon>Actinomycetota</taxon>
        <taxon>Actinomycetes</taxon>
        <taxon>Pseudonocardiales</taxon>
        <taxon>Pseudonocardiaceae</taxon>
        <taxon>Actinomycetospora</taxon>
    </lineage>
</organism>
<dbReference type="Proteomes" id="UP001231924">
    <property type="component" value="Unassembled WGS sequence"/>
</dbReference>
<evidence type="ECO:0000256" key="2">
    <source>
        <dbReference type="ARBA" id="ARBA00023125"/>
    </source>
</evidence>
<gene>
    <name evidence="6" type="ORF">QRT03_03500</name>
</gene>
<dbReference type="InterPro" id="IPR018062">
    <property type="entry name" value="HTH_AraC-typ_CS"/>
</dbReference>
<feature type="region of interest" description="Disordered" evidence="4">
    <location>
        <begin position="1"/>
        <end position="20"/>
    </location>
</feature>
<dbReference type="Pfam" id="PF14525">
    <property type="entry name" value="AraC_binding_2"/>
    <property type="match status" value="1"/>
</dbReference>
<dbReference type="SMART" id="SM00342">
    <property type="entry name" value="HTH_ARAC"/>
    <property type="match status" value="1"/>
</dbReference>
<dbReference type="EMBL" id="JASVWF010000001">
    <property type="protein sequence ID" value="MDL5155009.1"/>
    <property type="molecule type" value="Genomic_DNA"/>
</dbReference>
<protein>
    <submittedName>
        <fullName evidence="6">AraC family transcriptional regulator</fullName>
    </submittedName>
</protein>
<dbReference type="InterPro" id="IPR035418">
    <property type="entry name" value="AraC-bd_2"/>
</dbReference>
<dbReference type="Gene3D" id="1.10.10.60">
    <property type="entry name" value="Homeodomain-like"/>
    <property type="match status" value="1"/>
</dbReference>
<evidence type="ECO:0000256" key="4">
    <source>
        <dbReference type="SAM" id="MobiDB-lite"/>
    </source>
</evidence>
<dbReference type="RefSeq" id="WP_286051102.1">
    <property type="nucleotide sequence ID" value="NZ_JASVWF010000001.1"/>
</dbReference>
<dbReference type="InterPro" id="IPR050204">
    <property type="entry name" value="AraC_XylS_family_regulators"/>
</dbReference>